<dbReference type="AlphaFoldDB" id="A0A4Q0PNT6"/>
<evidence type="ECO:0008006" key="3">
    <source>
        <dbReference type="Google" id="ProtNLM"/>
    </source>
</evidence>
<proteinExistence type="predicted"/>
<dbReference type="RefSeq" id="WP_262490529.1">
    <property type="nucleotide sequence ID" value="NZ_QOVL01000004.1"/>
</dbReference>
<dbReference type="Proteomes" id="UP000290608">
    <property type="component" value="Unassembled WGS sequence"/>
</dbReference>
<dbReference type="STRING" id="1122159.SAMN02745246_01124"/>
<protein>
    <recommendedName>
        <fullName evidence="3">Four helix bundle protein</fullName>
    </recommendedName>
</protein>
<reference evidence="1 2" key="1">
    <citation type="submission" date="2018-07" db="EMBL/GenBank/DDBJ databases">
        <title>Leeuwenhoekiella genomics.</title>
        <authorList>
            <person name="Tahon G."/>
            <person name="Willems A."/>
        </authorList>
    </citation>
    <scope>NUCLEOTIDE SEQUENCE [LARGE SCALE GENOMIC DNA]</scope>
    <source>
        <strain evidence="1 2">LMG 1345</strain>
    </source>
</reference>
<evidence type="ECO:0000313" key="2">
    <source>
        <dbReference type="Proteomes" id="UP000290608"/>
    </source>
</evidence>
<gene>
    <name evidence="1" type="ORF">DSL99_1035</name>
</gene>
<comment type="caution">
    <text evidence="1">The sequence shown here is derived from an EMBL/GenBank/DDBJ whole genome shotgun (WGS) entry which is preliminary data.</text>
</comment>
<evidence type="ECO:0000313" key="1">
    <source>
        <dbReference type="EMBL" id="RXG32229.1"/>
    </source>
</evidence>
<accession>A0A4Q0PNT6</accession>
<sequence length="41" mass="4748">MELLNQLIIAKELEFIDPQEYLELKKMIEVIANLTNGLTKS</sequence>
<name>A0A4Q0PNT6_9FLAO</name>
<dbReference type="EMBL" id="QOVL01000004">
    <property type="protein sequence ID" value="RXG32229.1"/>
    <property type="molecule type" value="Genomic_DNA"/>
</dbReference>
<organism evidence="1 2">
    <name type="scientific">Leeuwenhoekiella marinoflava</name>
    <dbReference type="NCBI Taxonomy" id="988"/>
    <lineage>
        <taxon>Bacteria</taxon>
        <taxon>Pseudomonadati</taxon>
        <taxon>Bacteroidota</taxon>
        <taxon>Flavobacteriia</taxon>
        <taxon>Flavobacteriales</taxon>
        <taxon>Flavobacteriaceae</taxon>
        <taxon>Leeuwenhoekiella</taxon>
    </lineage>
</organism>